<reference evidence="2 3" key="1">
    <citation type="journal article" date="2023" name="Plants (Basel)">
        <title>Bridging the Gap: Combining Genomics and Transcriptomics Approaches to Understand Stylosanthes scabra, an Orphan Legume from the Brazilian Caatinga.</title>
        <authorList>
            <person name="Ferreira-Neto J.R.C."/>
            <person name="da Silva M.D."/>
            <person name="Binneck E."/>
            <person name="de Melo N.F."/>
            <person name="da Silva R.H."/>
            <person name="de Melo A.L.T.M."/>
            <person name="Pandolfi V."/>
            <person name="Bustamante F.O."/>
            <person name="Brasileiro-Vidal A.C."/>
            <person name="Benko-Iseppon A.M."/>
        </authorList>
    </citation>
    <scope>NUCLEOTIDE SEQUENCE [LARGE SCALE GENOMIC DNA]</scope>
    <source>
        <tissue evidence="2">Leaves</tissue>
    </source>
</reference>
<evidence type="ECO:0000313" key="3">
    <source>
        <dbReference type="Proteomes" id="UP001341840"/>
    </source>
</evidence>
<evidence type="ECO:0000256" key="1">
    <source>
        <dbReference type="SAM" id="MobiDB-lite"/>
    </source>
</evidence>
<dbReference type="Proteomes" id="UP001341840">
    <property type="component" value="Unassembled WGS sequence"/>
</dbReference>
<feature type="compositionally biased region" description="Low complexity" evidence="1">
    <location>
        <begin position="94"/>
        <end position="105"/>
    </location>
</feature>
<dbReference type="InterPro" id="IPR055274">
    <property type="entry name" value="SWO1"/>
</dbReference>
<dbReference type="PANTHER" id="PTHR48429:SF1">
    <property type="entry name" value="AGENET DOMAIN-CONTAINING PROTEIN"/>
    <property type="match status" value="1"/>
</dbReference>
<proteinExistence type="predicted"/>
<dbReference type="PANTHER" id="PTHR48429">
    <property type="entry name" value="AGENET DOMAIN-CONTAINING PROTEIN"/>
    <property type="match status" value="1"/>
</dbReference>
<organism evidence="2 3">
    <name type="scientific">Stylosanthes scabra</name>
    <dbReference type="NCBI Taxonomy" id="79078"/>
    <lineage>
        <taxon>Eukaryota</taxon>
        <taxon>Viridiplantae</taxon>
        <taxon>Streptophyta</taxon>
        <taxon>Embryophyta</taxon>
        <taxon>Tracheophyta</taxon>
        <taxon>Spermatophyta</taxon>
        <taxon>Magnoliopsida</taxon>
        <taxon>eudicotyledons</taxon>
        <taxon>Gunneridae</taxon>
        <taxon>Pentapetalae</taxon>
        <taxon>rosids</taxon>
        <taxon>fabids</taxon>
        <taxon>Fabales</taxon>
        <taxon>Fabaceae</taxon>
        <taxon>Papilionoideae</taxon>
        <taxon>50 kb inversion clade</taxon>
        <taxon>dalbergioids sensu lato</taxon>
        <taxon>Dalbergieae</taxon>
        <taxon>Pterocarpus clade</taxon>
        <taxon>Stylosanthes</taxon>
    </lineage>
</organism>
<feature type="region of interest" description="Disordered" evidence="1">
    <location>
        <begin position="1"/>
        <end position="118"/>
    </location>
</feature>
<sequence length="158" mass="17150">MEVSKHYVVDGTNKTNDGNDSARLANFVVPQGPGSGGWRSSSKSDTKEKQGADPTFKPIKPHSDLGRLTTTKESNLSTSHAEDLTSQTERIKDSSSQSKDASQSENQEESASHSGLVAAGEGPILYSLLSNSTESHPPKTYKKRARGKRLIHCLFDLY</sequence>
<protein>
    <submittedName>
        <fullName evidence="2">Uncharacterized protein</fullName>
    </submittedName>
</protein>
<feature type="compositionally biased region" description="Basic and acidic residues" evidence="1">
    <location>
        <begin position="42"/>
        <end position="51"/>
    </location>
</feature>
<feature type="compositionally biased region" description="Polar residues" evidence="1">
    <location>
        <begin position="68"/>
        <end position="88"/>
    </location>
</feature>
<comment type="caution">
    <text evidence="2">The sequence shown here is derived from an EMBL/GenBank/DDBJ whole genome shotgun (WGS) entry which is preliminary data.</text>
</comment>
<accession>A0ABU6TH19</accession>
<name>A0ABU6TH19_9FABA</name>
<gene>
    <name evidence="2" type="ORF">PIB30_049370</name>
</gene>
<evidence type="ECO:0000313" key="2">
    <source>
        <dbReference type="EMBL" id="MED6148035.1"/>
    </source>
</evidence>
<keyword evidence="3" id="KW-1185">Reference proteome</keyword>
<dbReference type="EMBL" id="JASCZI010090952">
    <property type="protein sequence ID" value="MED6148035.1"/>
    <property type="molecule type" value="Genomic_DNA"/>
</dbReference>